<dbReference type="AlphaFoldDB" id="A0A9W9LK39"/>
<dbReference type="Proteomes" id="UP001149163">
    <property type="component" value="Unassembled WGS sequence"/>
</dbReference>
<gene>
    <name evidence="3" type="ORF">N7482_006935</name>
</gene>
<feature type="compositionally biased region" description="Basic and acidic residues" evidence="1">
    <location>
        <begin position="213"/>
        <end position="245"/>
    </location>
</feature>
<feature type="compositionally biased region" description="Basic and acidic residues" evidence="1">
    <location>
        <begin position="252"/>
        <end position="275"/>
    </location>
</feature>
<feature type="compositionally biased region" description="Basic and acidic residues" evidence="1">
    <location>
        <begin position="282"/>
        <end position="344"/>
    </location>
</feature>
<keyword evidence="2" id="KW-1133">Transmembrane helix</keyword>
<keyword evidence="4" id="KW-1185">Reference proteome</keyword>
<dbReference type="OrthoDB" id="5232980at2759"/>
<accession>A0A9W9LK39</accession>
<protein>
    <submittedName>
        <fullName evidence="3">Uncharacterized protein</fullName>
    </submittedName>
</protein>
<evidence type="ECO:0000313" key="4">
    <source>
        <dbReference type="Proteomes" id="UP001149163"/>
    </source>
</evidence>
<evidence type="ECO:0000256" key="1">
    <source>
        <dbReference type="SAM" id="MobiDB-lite"/>
    </source>
</evidence>
<dbReference type="EMBL" id="JAPQKN010000004">
    <property type="protein sequence ID" value="KAJ5159931.1"/>
    <property type="molecule type" value="Genomic_DNA"/>
</dbReference>
<evidence type="ECO:0000256" key="2">
    <source>
        <dbReference type="SAM" id="Phobius"/>
    </source>
</evidence>
<feature type="transmembrane region" description="Helical" evidence="2">
    <location>
        <begin position="138"/>
        <end position="168"/>
    </location>
</feature>
<proteinExistence type="predicted"/>
<keyword evidence="2" id="KW-0472">Membrane</keyword>
<dbReference type="RefSeq" id="XP_056541489.1">
    <property type="nucleotide sequence ID" value="XM_056689060.1"/>
</dbReference>
<reference evidence="3" key="2">
    <citation type="journal article" date="2023" name="IMA Fungus">
        <title>Comparative genomic study of the Penicillium genus elucidates a diverse pangenome and 15 lateral gene transfer events.</title>
        <authorList>
            <person name="Petersen C."/>
            <person name="Sorensen T."/>
            <person name="Nielsen M.R."/>
            <person name="Sondergaard T.E."/>
            <person name="Sorensen J.L."/>
            <person name="Fitzpatrick D.A."/>
            <person name="Frisvad J.C."/>
            <person name="Nielsen K.L."/>
        </authorList>
    </citation>
    <scope>NUCLEOTIDE SEQUENCE</scope>
    <source>
        <strain evidence="3">IBT 26290</strain>
    </source>
</reference>
<keyword evidence="2" id="KW-0812">Transmembrane</keyword>
<feature type="region of interest" description="Disordered" evidence="1">
    <location>
        <begin position="175"/>
        <end position="344"/>
    </location>
</feature>
<organism evidence="3 4">
    <name type="scientific">Penicillium canariense</name>
    <dbReference type="NCBI Taxonomy" id="189055"/>
    <lineage>
        <taxon>Eukaryota</taxon>
        <taxon>Fungi</taxon>
        <taxon>Dikarya</taxon>
        <taxon>Ascomycota</taxon>
        <taxon>Pezizomycotina</taxon>
        <taxon>Eurotiomycetes</taxon>
        <taxon>Eurotiomycetidae</taxon>
        <taxon>Eurotiales</taxon>
        <taxon>Aspergillaceae</taxon>
        <taxon>Penicillium</taxon>
    </lineage>
</organism>
<dbReference type="GeneID" id="81428236"/>
<comment type="caution">
    <text evidence="3">The sequence shown here is derived from an EMBL/GenBank/DDBJ whole genome shotgun (WGS) entry which is preliminary data.</text>
</comment>
<sequence>MSMKEAAEIFKQFQSDKWLYNGQVLWSGVSRSQAQEWADRHHMQTLTTAMGSLMDELHPDCLKSSKTPHQWGQGDKVTLLSPPPPERFHPSGLSNYQAIEQPIVQGLIGEYAVQKIMMVHPTVKESEEFSYEAATVKFASIVVLALLIFFVLTQYITLLLIGLLFALLERSQSGNEGGRYRQSQCNHNDGKDSWDEINGNGVAELGVTPSRTTKAEPHAQTKAEDKARKKAKADEKSHALAEEKARKKVRALKQDEARKKAKAEKESRARAEEKARKKAKAEKKARALKEEEAKKKAKAEKKARALKEEEARKKAKAEKKARALKEAEARKKAKAEEKSKAQHR</sequence>
<evidence type="ECO:0000313" key="3">
    <source>
        <dbReference type="EMBL" id="KAJ5159931.1"/>
    </source>
</evidence>
<reference evidence="3" key="1">
    <citation type="submission" date="2022-11" db="EMBL/GenBank/DDBJ databases">
        <authorList>
            <person name="Petersen C."/>
        </authorList>
    </citation>
    <scope>NUCLEOTIDE SEQUENCE</scope>
    <source>
        <strain evidence="3">IBT 26290</strain>
    </source>
</reference>
<name>A0A9W9LK39_9EURO</name>